<dbReference type="Gene3D" id="3.30.360.10">
    <property type="entry name" value="Dihydrodipicolinate Reductase, domain 2"/>
    <property type="match status" value="1"/>
</dbReference>
<dbReference type="Gene3D" id="3.40.50.720">
    <property type="entry name" value="NAD(P)-binding Rossmann-like Domain"/>
    <property type="match status" value="1"/>
</dbReference>
<feature type="domain" description="Gfo/Idh/MocA-like oxidoreductase N-terminal" evidence="1">
    <location>
        <begin position="3"/>
        <end position="120"/>
    </location>
</feature>
<dbReference type="GO" id="GO:0000166">
    <property type="term" value="F:nucleotide binding"/>
    <property type="evidence" value="ECO:0007669"/>
    <property type="project" value="InterPro"/>
</dbReference>
<proteinExistence type="predicted"/>
<dbReference type="InterPro" id="IPR036291">
    <property type="entry name" value="NAD(P)-bd_dom_sf"/>
</dbReference>
<sequence>MKRIGLMGCGMVAQYGHIPAIQAVPGLILHAVFDPNEDNLRRTQEKFGIPHGFTDEEAFFKCGLDGVSITSPAPCHHANVLHAAAHGLPVLCEKPLATNRTEAEEMIAAMKTASASLYSGFCYRFSPCALKIRELVRDGAIGKVRSLRLIYNWSLHGKFTTDAAGNRIIQKRREDRMLEGGPMVDCGTHQIDLAGFWLGSPVRSFNAHGAWVDDYEAPDHMWVHLDHENGAHTVVEISYSYHHTAKNNRSEFTYELIGTGGVIRYNRETERFTMETGDGLQEFPFAPEKNFEGMYEEWARALESGASALLTTGEEGQRVVEIARQATDGVIASRHG</sequence>
<dbReference type="InterPro" id="IPR051450">
    <property type="entry name" value="Gfo/Idh/MocA_Oxidoreductases"/>
</dbReference>
<accession>A0A556QRN2</accession>
<gene>
    <name evidence="3" type="ORF">FPL22_08365</name>
</gene>
<name>A0A556QRN2_9BACT</name>
<organism evidence="3 4">
    <name type="scientific">Rariglobus hedericola</name>
    <dbReference type="NCBI Taxonomy" id="2597822"/>
    <lineage>
        <taxon>Bacteria</taxon>
        <taxon>Pseudomonadati</taxon>
        <taxon>Verrucomicrobiota</taxon>
        <taxon>Opitutia</taxon>
        <taxon>Opitutales</taxon>
        <taxon>Opitutaceae</taxon>
        <taxon>Rariglobus</taxon>
    </lineage>
</organism>
<evidence type="ECO:0000259" key="1">
    <source>
        <dbReference type="Pfam" id="PF01408"/>
    </source>
</evidence>
<evidence type="ECO:0000313" key="4">
    <source>
        <dbReference type="Proteomes" id="UP000315648"/>
    </source>
</evidence>
<comment type="caution">
    <text evidence="3">The sequence shown here is derived from an EMBL/GenBank/DDBJ whole genome shotgun (WGS) entry which is preliminary data.</text>
</comment>
<keyword evidence="4" id="KW-1185">Reference proteome</keyword>
<dbReference type="SUPFAM" id="SSF51735">
    <property type="entry name" value="NAD(P)-binding Rossmann-fold domains"/>
    <property type="match status" value="1"/>
</dbReference>
<protein>
    <submittedName>
        <fullName evidence="3">Gfo/Idh/MocA family oxidoreductase</fullName>
    </submittedName>
</protein>
<dbReference type="InterPro" id="IPR000683">
    <property type="entry name" value="Gfo/Idh/MocA-like_OxRdtase_N"/>
</dbReference>
<dbReference type="InterPro" id="IPR055170">
    <property type="entry name" value="GFO_IDH_MocA-like_dom"/>
</dbReference>
<dbReference type="Pfam" id="PF22725">
    <property type="entry name" value="GFO_IDH_MocA_C3"/>
    <property type="match status" value="1"/>
</dbReference>
<feature type="domain" description="GFO/IDH/MocA-like oxidoreductase" evidence="2">
    <location>
        <begin position="130"/>
        <end position="264"/>
    </location>
</feature>
<dbReference type="RefSeq" id="WP_144229688.1">
    <property type="nucleotide sequence ID" value="NZ_CBCRVV010000020.1"/>
</dbReference>
<reference evidence="3 4" key="1">
    <citation type="submission" date="2019-07" db="EMBL/GenBank/DDBJ databases">
        <title>Description of 53C-WASEF.</title>
        <authorList>
            <person name="Pitt A."/>
            <person name="Hahn M.W."/>
        </authorList>
    </citation>
    <scope>NUCLEOTIDE SEQUENCE [LARGE SCALE GENOMIC DNA]</scope>
    <source>
        <strain evidence="3 4">53C-WASEF</strain>
    </source>
</reference>
<dbReference type="PANTHER" id="PTHR43377">
    <property type="entry name" value="BILIVERDIN REDUCTASE A"/>
    <property type="match status" value="1"/>
</dbReference>
<dbReference type="EMBL" id="VMBG01000001">
    <property type="protein sequence ID" value="TSJ79291.1"/>
    <property type="molecule type" value="Genomic_DNA"/>
</dbReference>
<dbReference type="OrthoDB" id="9815825at2"/>
<dbReference type="Proteomes" id="UP000315648">
    <property type="component" value="Unassembled WGS sequence"/>
</dbReference>
<evidence type="ECO:0000313" key="3">
    <source>
        <dbReference type="EMBL" id="TSJ79291.1"/>
    </source>
</evidence>
<evidence type="ECO:0000259" key="2">
    <source>
        <dbReference type="Pfam" id="PF22725"/>
    </source>
</evidence>
<dbReference type="Pfam" id="PF01408">
    <property type="entry name" value="GFO_IDH_MocA"/>
    <property type="match status" value="1"/>
</dbReference>
<dbReference type="AlphaFoldDB" id="A0A556QRN2"/>
<dbReference type="SUPFAM" id="SSF55347">
    <property type="entry name" value="Glyceraldehyde-3-phosphate dehydrogenase-like, C-terminal domain"/>
    <property type="match status" value="1"/>
</dbReference>
<dbReference type="PANTHER" id="PTHR43377:SF1">
    <property type="entry name" value="BILIVERDIN REDUCTASE A"/>
    <property type="match status" value="1"/>
</dbReference>